<dbReference type="GO" id="GO:0005085">
    <property type="term" value="F:guanyl-nucleotide exchange factor activity"/>
    <property type="evidence" value="ECO:0007669"/>
    <property type="project" value="UniProtKB-KW"/>
</dbReference>
<feature type="domain" description="UDENN" evidence="5">
    <location>
        <begin position="1"/>
        <end position="354"/>
    </location>
</feature>
<dbReference type="GeneID" id="107223724"/>
<dbReference type="InterPro" id="IPR042431">
    <property type="entry name" value="FAM45"/>
</dbReference>
<evidence type="ECO:0000313" key="7">
    <source>
        <dbReference type="RefSeq" id="XP_015518994.2"/>
    </source>
</evidence>
<dbReference type="OrthoDB" id="66409at2759"/>
<dbReference type="GO" id="GO:0005770">
    <property type="term" value="C:late endosome"/>
    <property type="evidence" value="ECO:0007669"/>
    <property type="project" value="UniProtKB-SubCell"/>
</dbReference>
<reference evidence="7" key="1">
    <citation type="submission" date="2025-08" db="UniProtKB">
        <authorList>
            <consortium name="RefSeq"/>
        </authorList>
    </citation>
    <scope>IDENTIFICATION</scope>
    <source>
        <tissue evidence="7">Thorax and Abdomen</tissue>
    </source>
</reference>
<protein>
    <submittedName>
        <fullName evidence="7">DENN domain-containing protein 10 B</fullName>
    </submittedName>
</protein>
<dbReference type="AlphaFoldDB" id="A0A6J0BXH3"/>
<organism evidence="7">
    <name type="scientific">Neodiprion lecontei</name>
    <name type="common">Redheaded pine sawfly</name>
    <dbReference type="NCBI Taxonomy" id="441921"/>
    <lineage>
        <taxon>Eukaryota</taxon>
        <taxon>Metazoa</taxon>
        <taxon>Ecdysozoa</taxon>
        <taxon>Arthropoda</taxon>
        <taxon>Hexapoda</taxon>
        <taxon>Insecta</taxon>
        <taxon>Pterygota</taxon>
        <taxon>Neoptera</taxon>
        <taxon>Endopterygota</taxon>
        <taxon>Hymenoptera</taxon>
        <taxon>Tenthredinoidea</taxon>
        <taxon>Diprionidae</taxon>
        <taxon>Diprioninae</taxon>
        <taxon>Neodiprion</taxon>
    </lineage>
</organism>
<evidence type="ECO:0000259" key="5">
    <source>
        <dbReference type="PROSITE" id="PS50211"/>
    </source>
</evidence>
<name>A0A6J0BXH3_NEOLC</name>
<evidence type="ECO:0000256" key="3">
    <source>
        <dbReference type="ARBA" id="ARBA00022658"/>
    </source>
</evidence>
<accession>A0A6J0BXH3</accession>
<dbReference type="GO" id="GO:2000641">
    <property type="term" value="P:regulation of early endosome to late endosome transport"/>
    <property type="evidence" value="ECO:0007669"/>
    <property type="project" value="TreeGrafter"/>
</dbReference>
<evidence type="ECO:0000256" key="4">
    <source>
        <dbReference type="ARBA" id="ARBA00022753"/>
    </source>
</evidence>
<sequence>MAPAMELLSCGIIEKDCNGDVLWTWNYPDVTESQKVLVLRKSSLQSEHNDILPFVYARHSHNSWFYIQCTEVSDSDNLPRVKQFALVLFATDFNPPKYEALCRVLSKMYCRTGSPTELLQLYLSVFTKGSCATQDNGTFVCNEYSDRKVASNSTNLRGLIKTFELKTILIYTAILLKKRIIVYHHSLEQLLRWIRTFPAFMKHRNVTEYLFPWVDLVKDEILELKGHSSYIAGCRDSLVASRAELYDLLVNLPAREITIASHAKESLTMTKTHKEIALFMVQLGDNPSYSEVQITSEISDKTQDLLNQLKSLASLTTPEGRKMVSIETFKEKNLAPAVENFLINLAIAENLIML</sequence>
<dbReference type="PROSITE" id="PS50211">
    <property type="entry name" value="DENN"/>
    <property type="match status" value="1"/>
</dbReference>
<dbReference type="PANTHER" id="PTHR28544:SF1">
    <property type="entry name" value="DENN DOMAIN-CONTAINING PROTEIN 10-RELATED"/>
    <property type="match status" value="1"/>
</dbReference>
<dbReference type="InterPro" id="IPR037516">
    <property type="entry name" value="Tripartite_DENN"/>
</dbReference>
<comment type="subcellular location">
    <subcellularLocation>
        <location evidence="1">Late endosome</location>
    </subcellularLocation>
</comment>
<evidence type="ECO:0000256" key="2">
    <source>
        <dbReference type="ARBA" id="ARBA00008641"/>
    </source>
</evidence>
<dbReference type="GO" id="GO:0015031">
    <property type="term" value="P:protein transport"/>
    <property type="evidence" value="ECO:0007669"/>
    <property type="project" value="TreeGrafter"/>
</dbReference>
<comment type="similarity">
    <text evidence="2">Belongs to the DENND10 family.</text>
</comment>
<keyword evidence="4" id="KW-0967">Endosome</keyword>
<dbReference type="GO" id="GO:0031267">
    <property type="term" value="F:small GTPase binding"/>
    <property type="evidence" value="ECO:0007669"/>
    <property type="project" value="TreeGrafter"/>
</dbReference>
<dbReference type="PANTHER" id="PTHR28544">
    <property type="entry name" value="PROTEIN FAM45A-RELATED"/>
    <property type="match status" value="1"/>
</dbReference>
<evidence type="ECO:0000256" key="1">
    <source>
        <dbReference type="ARBA" id="ARBA00004603"/>
    </source>
</evidence>
<gene>
    <name evidence="7" type="primary">LOC107223724</name>
</gene>
<dbReference type="KEGG" id="nlo:107223724"/>
<dbReference type="InParanoid" id="A0A6J0BXH3"/>
<keyword evidence="6" id="KW-1185">Reference proteome</keyword>
<dbReference type="RefSeq" id="XP_015518994.2">
    <property type="nucleotide sequence ID" value="XM_015663508.2"/>
</dbReference>
<dbReference type="Pfam" id="PF08616">
    <property type="entry name" value="SPA"/>
    <property type="match status" value="1"/>
</dbReference>
<dbReference type="Proteomes" id="UP000829291">
    <property type="component" value="Chromosome 3"/>
</dbReference>
<evidence type="ECO:0000313" key="6">
    <source>
        <dbReference type="Proteomes" id="UP000829291"/>
    </source>
</evidence>
<keyword evidence="3" id="KW-0344">Guanine-nucleotide releasing factor</keyword>
<proteinExistence type="inferred from homology"/>